<proteinExistence type="predicted"/>
<evidence type="ECO:0000313" key="4">
    <source>
        <dbReference type="Proteomes" id="UP000239833"/>
    </source>
</evidence>
<geneLocation type="plasmid" evidence="2">
    <name>unnamed3</name>
</geneLocation>
<reference evidence="2 5" key="2">
    <citation type="journal article" date="2020" name="Int. J. Med. Microbiol.">
        <title>Discovery of Paenibacillus larvae ERIC V: Phenotypic and genomic comparison to genotypes ERIC I-IV reveal different inventories of virulence factors which correlate with epidemiological prevalences of American Foulbrood.</title>
        <authorList>
            <person name="Beims H."/>
            <person name="Bunk B."/>
            <person name="Erler S."/>
            <person name="Mohr K.I."/>
            <person name="Sproer C."/>
            <person name="Pradella S."/>
            <person name="Gunther G."/>
            <person name="Rohde M."/>
            <person name="von der Ohe W."/>
            <person name="Steinert M."/>
        </authorList>
    </citation>
    <scope>NUCLEOTIDE SEQUENCE</scope>
    <source>
        <strain evidence="2">Eric_III</strain>
        <strain evidence="3">Eric_V</strain>
        <plasmid evidence="3">unnamed2</plasmid>
        <plasmid evidence="2">unnamed3</plasmid>
    </source>
</reference>
<feature type="region of interest" description="Disordered" evidence="1">
    <location>
        <begin position="1"/>
        <end position="28"/>
    </location>
</feature>
<accession>A0A8B6WW28</accession>
<organism evidence="2 4">
    <name type="scientific">Paenibacillus larvae subsp. larvae</name>
    <dbReference type="NCBI Taxonomy" id="147375"/>
    <lineage>
        <taxon>Bacteria</taxon>
        <taxon>Bacillati</taxon>
        <taxon>Bacillota</taxon>
        <taxon>Bacilli</taxon>
        <taxon>Bacillales</taxon>
        <taxon>Paenibacillaceae</taxon>
        <taxon>Paenibacillus</taxon>
    </lineage>
</organism>
<geneLocation type="plasmid" evidence="3 5">
    <name>unnamed2</name>
</geneLocation>
<reference evidence="4" key="1">
    <citation type="submission" date="2017-02" db="EMBL/GenBank/DDBJ databases">
        <title>Delineation of Paenibacillus larvae strains originating from foulbrood outbreaks.</title>
        <authorList>
            <person name="Beims H."/>
            <person name="Bunk B."/>
            <person name="Sproeer C."/>
            <person name="Mohr K.I."/>
            <person name="Pradella S."/>
            <person name="Guenther G."/>
            <person name="Rohde M."/>
            <person name="von der Ohe W."/>
            <person name="Steinert M."/>
        </authorList>
    </citation>
    <scope>NUCLEOTIDE SEQUENCE [LARGE SCALE GENOMIC DNA]</scope>
    <source>
        <strain evidence="4">Eric_III</strain>
        <plasmid evidence="4">Plasmid unnamed3</plasmid>
    </source>
</reference>
<accession>A0A6C0R0K0</accession>
<name>A0A2L1UKF2_9BACL</name>
<dbReference type="RefSeq" id="WP_077997785.1">
    <property type="nucleotide sequence ID" value="NZ_CP019658.1"/>
</dbReference>
<evidence type="ECO:0000313" key="2">
    <source>
        <dbReference type="EMBL" id="AVF29025.1"/>
    </source>
</evidence>
<dbReference type="Proteomes" id="UP000464330">
    <property type="component" value="Plasmid unnamed2"/>
</dbReference>
<gene>
    <name evidence="2" type="ORF">ERICIII_05026</name>
    <name evidence="3" type="ORF">ERICV_05188</name>
</gene>
<sequence length="94" mass="10802">MNEKGIRVTIGSGEKKRKTRSDKKHPVLPKLDYDTHKKLKRLALACDITKTSLAGEIIELAVNHPDLINYFQSKYEADEFRIVPICHTNGYVEY</sequence>
<dbReference type="GeneID" id="64221177"/>
<protein>
    <submittedName>
        <fullName evidence="2">Uncharacterized protein</fullName>
    </submittedName>
</protein>
<evidence type="ECO:0000256" key="1">
    <source>
        <dbReference type="SAM" id="MobiDB-lite"/>
    </source>
</evidence>
<keyword evidence="2" id="KW-0614">Plasmid</keyword>
<dbReference type="AlphaFoldDB" id="A0A2L1UKF2"/>
<dbReference type="Proteomes" id="UP000239833">
    <property type="component" value="Plasmid unnamed3"/>
</dbReference>
<feature type="compositionally biased region" description="Basic residues" evidence="1">
    <location>
        <begin position="15"/>
        <end position="27"/>
    </location>
</feature>
<accession>A0A2L1UKF2</accession>
<dbReference type="EMBL" id="CP019720">
    <property type="protein sequence ID" value="QHZ54171.1"/>
    <property type="molecule type" value="Genomic_DNA"/>
</dbReference>
<evidence type="ECO:0000313" key="3">
    <source>
        <dbReference type="EMBL" id="QHZ54171.1"/>
    </source>
</evidence>
<evidence type="ECO:0000313" key="5">
    <source>
        <dbReference type="Proteomes" id="UP000464330"/>
    </source>
</evidence>
<dbReference type="EMBL" id="CP019658">
    <property type="protein sequence ID" value="AVF29025.1"/>
    <property type="molecule type" value="Genomic_DNA"/>
</dbReference>